<dbReference type="Proteomes" id="UP000239494">
    <property type="component" value="Unassembled WGS sequence"/>
</dbReference>
<accession>A0A2T0TCI6</accession>
<feature type="transmembrane region" description="Helical" evidence="1">
    <location>
        <begin position="21"/>
        <end position="43"/>
    </location>
</feature>
<keyword evidence="3" id="KW-1185">Reference proteome</keyword>
<dbReference type="EMBL" id="PVTF01000003">
    <property type="protein sequence ID" value="PRY43382.1"/>
    <property type="molecule type" value="Genomic_DNA"/>
</dbReference>
<dbReference type="AlphaFoldDB" id="A0A2T0TCI6"/>
<keyword evidence="1" id="KW-0472">Membrane</keyword>
<sequence length="52" mass="5475">MAFRSIGYRGHMSNSLRVMTALSAAVTAVCAVVLVVVVLSGNVTVQVQPLRT</sequence>
<evidence type="ECO:0000313" key="2">
    <source>
        <dbReference type="EMBL" id="PRY43382.1"/>
    </source>
</evidence>
<protein>
    <submittedName>
        <fullName evidence="2">Uncharacterized protein</fullName>
    </submittedName>
</protein>
<keyword evidence="1" id="KW-0812">Transmembrane</keyword>
<reference evidence="2 3" key="1">
    <citation type="submission" date="2018-03" db="EMBL/GenBank/DDBJ databases">
        <title>Genomic Encyclopedia of Archaeal and Bacterial Type Strains, Phase II (KMG-II): from individual species to whole genera.</title>
        <authorList>
            <person name="Goeker M."/>
        </authorList>
    </citation>
    <scope>NUCLEOTIDE SEQUENCE [LARGE SCALE GENOMIC DNA]</scope>
    <source>
        <strain evidence="2 3">DSM 44720</strain>
    </source>
</reference>
<organism evidence="2 3">
    <name type="scientific">Umezawaea tangerina</name>
    <dbReference type="NCBI Taxonomy" id="84725"/>
    <lineage>
        <taxon>Bacteria</taxon>
        <taxon>Bacillati</taxon>
        <taxon>Actinomycetota</taxon>
        <taxon>Actinomycetes</taxon>
        <taxon>Pseudonocardiales</taxon>
        <taxon>Pseudonocardiaceae</taxon>
        <taxon>Umezawaea</taxon>
    </lineage>
</organism>
<keyword evidence="1" id="KW-1133">Transmembrane helix</keyword>
<proteinExistence type="predicted"/>
<gene>
    <name evidence="2" type="ORF">CLV43_103125</name>
</gene>
<name>A0A2T0TCI6_9PSEU</name>
<evidence type="ECO:0000256" key="1">
    <source>
        <dbReference type="SAM" id="Phobius"/>
    </source>
</evidence>
<evidence type="ECO:0000313" key="3">
    <source>
        <dbReference type="Proteomes" id="UP000239494"/>
    </source>
</evidence>
<comment type="caution">
    <text evidence="2">The sequence shown here is derived from an EMBL/GenBank/DDBJ whole genome shotgun (WGS) entry which is preliminary data.</text>
</comment>